<evidence type="ECO:0000256" key="1">
    <source>
        <dbReference type="ARBA" id="ARBA00004651"/>
    </source>
</evidence>
<dbReference type="AlphaFoldDB" id="A0A5B2W3B6"/>
<evidence type="ECO:0000259" key="7">
    <source>
        <dbReference type="Pfam" id="PF02687"/>
    </source>
</evidence>
<gene>
    <name evidence="9" type="ORF">F0L74_04510</name>
</gene>
<proteinExistence type="predicted"/>
<dbReference type="PANTHER" id="PTHR30572:SF18">
    <property type="entry name" value="ABC-TYPE MACROLIDE FAMILY EXPORT SYSTEM PERMEASE COMPONENT 2"/>
    <property type="match status" value="1"/>
</dbReference>
<feature type="domain" description="ABC3 transporter permease C-terminal" evidence="7">
    <location>
        <begin position="686"/>
        <end position="799"/>
    </location>
</feature>
<dbReference type="InterPro" id="IPR025857">
    <property type="entry name" value="MacB_PCD"/>
</dbReference>
<feature type="domain" description="MacB-like periplasmic core" evidence="8">
    <location>
        <begin position="532"/>
        <end position="641"/>
    </location>
</feature>
<evidence type="ECO:0000313" key="9">
    <source>
        <dbReference type="EMBL" id="KAA2245230.1"/>
    </source>
</evidence>
<reference evidence="9 10" key="1">
    <citation type="submission" date="2019-09" db="EMBL/GenBank/DDBJ databases">
        <title>Chitinophaga ginsengihumi sp. nov., isolated from soil of ginseng rhizosphere.</title>
        <authorList>
            <person name="Lee J."/>
        </authorList>
    </citation>
    <scope>NUCLEOTIDE SEQUENCE [LARGE SCALE GENOMIC DNA]</scope>
    <source>
        <strain evidence="9 10">BN140078</strain>
    </source>
</reference>
<feature type="transmembrane region" description="Helical" evidence="6">
    <location>
        <begin position="343"/>
        <end position="366"/>
    </location>
</feature>
<dbReference type="Pfam" id="PF12704">
    <property type="entry name" value="MacB_PCD"/>
    <property type="match status" value="2"/>
</dbReference>
<feature type="transmembrane region" description="Helical" evidence="6">
    <location>
        <begin position="683"/>
        <end position="708"/>
    </location>
</feature>
<dbReference type="RefSeq" id="WP_149836621.1">
    <property type="nucleotide sequence ID" value="NZ_VUOC01000001.1"/>
</dbReference>
<evidence type="ECO:0000256" key="4">
    <source>
        <dbReference type="ARBA" id="ARBA00022989"/>
    </source>
</evidence>
<feature type="domain" description="MacB-like periplasmic core" evidence="8">
    <location>
        <begin position="20"/>
        <end position="234"/>
    </location>
</feature>
<comment type="caution">
    <text evidence="9">The sequence shown here is derived from an EMBL/GenBank/DDBJ whole genome shotgun (WGS) entry which is preliminary data.</text>
</comment>
<dbReference type="InterPro" id="IPR050250">
    <property type="entry name" value="Macrolide_Exporter_MacB"/>
</dbReference>
<evidence type="ECO:0000256" key="2">
    <source>
        <dbReference type="ARBA" id="ARBA00022475"/>
    </source>
</evidence>
<dbReference type="EMBL" id="VUOC01000001">
    <property type="protein sequence ID" value="KAA2245230.1"/>
    <property type="molecule type" value="Genomic_DNA"/>
</dbReference>
<feature type="transmembrane region" description="Helical" evidence="6">
    <location>
        <begin position="720"/>
        <end position="753"/>
    </location>
</feature>
<comment type="subcellular location">
    <subcellularLocation>
        <location evidence="1">Cell membrane</location>
        <topology evidence="1">Multi-pass membrane protein</topology>
    </subcellularLocation>
</comment>
<keyword evidence="10" id="KW-1185">Reference proteome</keyword>
<feature type="transmembrane region" description="Helical" evidence="6">
    <location>
        <begin position="765"/>
        <end position="787"/>
    </location>
</feature>
<evidence type="ECO:0000313" key="10">
    <source>
        <dbReference type="Proteomes" id="UP000324611"/>
    </source>
</evidence>
<feature type="transmembrane region" description="Helical" evidence="6">
    <location>
        <begin position="431"/>
        <end position="454"/>
    </location>
</feature>
<reference evidence="9 10" key="2">
    <citation type="submission" date="2019-09" db="EMBL/GenBank/DDBJ databases">
        <authorList>
            <person name="Jin C."/>
        </authorList>
    </citation>
    <scope>NUCLEOTIDE SEQUENCE [LARGE SCALE GENOMIC DNA]</scope>
    <source>
        <strain evidence="9 10">BN140078</strain>
    </source>
</reference>
<dbReference type="Proteomes" id="UP000324611">
    <property type="component" value="Unassembled WGS sequence"/>
</dbReference>
<keyword evidence="2" id="KW-1003">Cell membrane</keyword>
<feature type="domain" description="ABC3 transporter permease C-terminal" evidence="7">
    <location>
        <begin position="298"/>
        <end position="414"/>
    </location>
</feature>
<feature type="transmembrane region" description="Helical" evidence="6">
    <location>
        <begin position="21"/>
        <end position="42"/>
    </location>
</feature>
<dbReference type="InterPro" id="IPR003838">
    <property type="entry name" value="ABC3_permease_C"/>
</dbReference>
<dbReference type="GO" id="GO:0005886">
    <property type="term" value="C:plasma membrane"/>
    <property type="evidence" value="ECO:0007669"/>
    <property type="project" value="UniProtKB-SubCell"/>
</dbReference>
<organism evidence="9 10">
    <name type="scientific">Chitinophaga agrisoli</name>
    <dbReference type="NCBI Taxonomy" id="2607653"/>
    <lineage>
        <taxon>Bacteria</taxon>
        <taxon>Pseudomonadati</taxon>
        <taxon>Bacteroidota</taxon>
        <taxon>Chitinophagia</taxon>
        <taxon>Chitinophagales</taxon>
        <taxon>Chitinophagaceae</taxon>
        <taxon>Chitinophaga</taxon>
    </lineage>
</organism>
<keyword evidence="4 6" id="KW-1133">Transmembrane helix</keyword>
<keyword evidence="5 6" id="KW-0472">Membrane</keyword>
<feature type="transmembrane region" description="Helical" evidence="6">
    <location>
        <begin position="386"/>
        <end position="410"/>
    </location>
</feature>
<dbReference type="GO" id="GO:0022857">
    <property type="term" value="F:transmembrane transporter activity"/>
    <property type="evidence" value="ECO:0007669"/>
    <property type="project" value="TreeGrafter"/>
</dbReference>
<keyword evidence="3 6" id="KW-0812">Transmembrane</keyword>
<dbReference type="PANTHER" id="PTHR30572">
    <property type="entry name" value="MEMBRANE COMPONENT OF TRANSPORTER-RELATED"/>
    <property type="match status" value="1"/>
</dbReference>
<protein>
    <submittedName>
        <fullName evidence="9">FtsX-like permease family protein</fullName>
    </submittedName>
</protein>
<dbReference type="Pfam" id="PF02687">
    <property type="entry name" value="FtsX"/>
    <property type="match status" value="2"/>
</dbReference>
<evidence type="ECO:0000256" key="5">
    <source>
        <dbReference type="ARBA" id="ARBA00023136"/>
    </source>
</evidence>
<sequence>MFRNYIKIAWRNLRKSKLLTGVNVLGLAIAFAACILLVLTAWRELSFDQFHTNKGRLQELYITVQRPEGEESRSNFPIPLTPALKQDFPEVKAASRFIAISGSIRYHDKTFQADVKSADADLLKMFSFPLIKGEMHQPLNSLSNVVITANMAKKIFGAEDAINKPVEIYLEGEWKSFIVSAVAKDIPDNSTISFDVVCRFENTPGYVSQKDDWGASSNEVFVQLADHATVAGFERRSGTFVNKYFTAILRDLKRDGVAPGKDGQLMSLHLMPITTIHFNSISSSGGAISKTYPYLLLLIGGFILFIACVNFMNLTIAAAFSRSREIGMRKILGAVKTQLVTQLWGEAVLICLLALVTGLVIAYLLLPGYNALFSNKLSLALLKSPGLLAGVLLGFVLVTLLSGGYPAWAIAKINTLKVLKGSLQAGKSNGLRNVLMVTQFVISSLLICCTLIAWQQLDYLRKMPLGYNRDQVISIPLPYEMDTEQALQRMRNSLSGQTGIAAISGAAINMGRGRDGASQSSIIAMDYKGHSVRSNWLRVDYDYVKALGLTLLAGRDFSQAYGTDSSGLVINEKMAAQLGGVQAALGVQLPVLDSAHPLTVIGVVKDFNFKPLKEDIAPLTMNLVKSWPVQYIFVKVAPGDLQGSMALVKKQWKQLYPGSDIDPSFLDENTDRQYRREQRYSGIFISAAILAIIISCMGLFAISVLVMTRRTREIGVRKVLGASVIGIVALVSKDFVKLVLLSVMIAAPIAWYVMDQWLQDYAYRIHINITVFVAAGGIALLVAVLTVSIQSVRAALMNPIKSIRTE</sequence>
<evidence type="ECO:0000259" key="8">
    <source>
        <dbReference type="Pfam" id="PF12704"/>
    </source>
</evidence>
<evidence type="ECO:0000256" key="6">
    <source>
        <dbReference type="SAM" id="Phobius"/>
    </source>
</evidence>
<evidence type="ECO:0000256" key="3">
    <source>
        <dbReference type="ARBA" id="ARBA00022692"/>
    </source>
</evidence>
<dbReference type="PROSITE" id="PS51257">
    <property type="entry name" value="PROKAR_LIPOPROTEIN"/>
    <property type="match status" value="1"/>
</dbReference>
<accession>A0A5B2W3B6</accession>
<feature type="transmembrane region" description="Helical" evidence="6">
    <location>
        <begin position="294"/>
        <end position="322"/>
    </location>
</feature>
<name>A0A5B2W3B6_9BACT</name>